<dbReference type="InterPro" id="IPR001547">
    <property type="entry name" value="Glyco_hydro_5"/>
</dbReference>
<evidence type="ECO:0000313" key="7">
    <source>
        <dbReference type="EMBL" id="OAC98647.1"/>
    </source>
</evidence>
<dbReference type="PANTHER" id="PTHR31451">
    <property type="match status" value="1"/>
</dbReference>
<protein>
    <recommendedName>
        <fullName evidence="3">mannan endo-1,4-beta-mannosidase</fullName>
        <ecNumber evidence="3">3.2.1.78</ecNumber>
    </recommendedName>
</protein>
<name>A0A168HD42_MUCCL</name>
<keyword evidence="5" id="KW-0326">Glycosidase</keyword>
<dbReference type="OrthoDB" id="406631at2759"/>
<dbReference type="VEuPathDB" id="FungiDB:MUCCIDRAFT_75195"/>
<dbReference type="EMBL" id="AMYB01000009">
    <property type="protein sequence ID" value="OAC98647.1"/>
    <property type="molecule type" value="Genomic_DNA"/>
</dbReference>
<dbReference type="Proteomes" id="UP000077051">
    <property type="component" value="Unassembled WGS sequence"/>
</dbReference>
<comment type="catalytic activity">
    <reaction evidence="1">
        <text>Random hydrolysis of (1-&gt;4)-beta-D-mannosidic linkages in mannans, galactomannans and glucomannans.</text>
        <dbReference type="EC" id="3.2.1.78"/>
    </reaction>
</comment>
<evidence type="ECO:0000313" key="8">
    <source>
        <dbReference type="Proteomes" id="UP000077051"/>
    </source>
</evidence>
<dbReference type="Gene3D" id="3.20.20.80">
    <property type="entry name" value="Glycosidases"/>
    <property type="match status" value="1"/>
</dbReference>
<sequence>MTFITVKDTQFYHGNQPYFIRGTNYWQGMNLAAESAHGGDRQRLHRELDQLQEMGVNNVRIMASSEGPDDQPYRMRPSLQPNLGEYNENMFQGLDYLLDAIAKRNMTAVMTLSNFWHWSGGFSQYIAWITHKEIPYPVTRDKWDTFTDFTRAFYNNQDAVVQEQVNQHFKNHVRTVQTRRNTVNGKVYNQDPAIMSWQIANEPQSAPKEWFNEIAYFIKQGSPQQLVSAGIESKVDLTDFFNAHSADAIDYCTCHCWVENWSKYDASDPDPDNLKLAQAYLQEFVNSRAQWALDINKPIVLEEFGMARDAWRRPLDSAYKYDPSTPTSHKDQFYEGLYRQIEHLASQFRHGGSNFWAYGGLGRSTDQPNSFGMVWLGDPPHEPRGWYSVYNVDSTVRIIKDHYSRMMIRQQQQQQQRD</sequence>
<evidence type="ECO:0000256" key="4">
    <source>
        <dbReference type="ARBA" id="ARBA00022801"/>
    </source>
</evidence>
<dbReference type="EC" id="3.2.1.78" evidence="3"/>
<dbReference type="InterPro" id="IPR017853">
    <property type="entry name" value="GH"/>
</dbReference>
<evidence type="ECO:0000259" key="6">
    <source>
        <dbReference type="Pfam" id="PF26410"/>
    </source>
</evidence>
<comment type="similarity">
    <text evidence="2">Belongs to the glycosyl hydrolase 5 (cellulase A) family.</text>
</comment>
<evidence type="ECO:0000256" key="1">
    <source>
        <dbReference type="ARBA" id="ARBA00001678"/>
    </source>
</evidence>
<evidence type="ECO:0000256" key="3">
    <source>
        <dbReference type="ARBA" id="ARBA00012706"/>
    </source>
</evidence>
<dbReference type="InterPro" id="IPR045053">
    <property type="entry name" value="MAN-like"/>
</dbReference>
<keyword evidence="4 7" id="KW-0378">Hydrolase</keyword>
<dbReference type="SUPFAM" id="SSF51445">
    <property type="entry name" value="(Trans)glycosidases"/>
    <property type="match status" value="1"/>
</dbReference>
<feature type="domain" description="Glycoside hydrolase family 5" evidence="6">
    <location>
        <begin position="2"/>
        <end position="407"/>
    </location>
</feature>
<reference evidence="7 8" key="1">
    <citation type="submission" date="2015-06" db="EMBL/GenBank/DDBJ databases">
        <title>Expansion of signal transduction pathways in fungi by whole-genome duplication.</title>
        <authorList>
            <consortium name="DOE Joint Genome Institute"/>
            <person name="Corrochano L.M."/>
            <person name="Kuo A."/>
            <person name="Marcet-Houben M."/>
            <person name="Polaino S."/>
            <person name="Salamov A."/>
            <person name="Villalobos J.M."/>
            <person name="Alvarez M.I."/>
            <person name="Avalos J."/>
            <person name="Benito E.P."/>
            <person name="Benoit I."/>
            <person name="Burger G."/>
            <person name="Camino L.P."/>
            <person name="Canovas D."/>
            <person name="Cerda-Olmedo E."/>
            <person name="Cheng J.-F."/>
            <person name="Dominguez A."/>
            <person name="Elias M."/>
            <person name="Eslava A.P."/>
            <person name="Glaser F."/>
            <person name="Grimwood J."/>
            <person name="Gutierrez G."/>
            <person name="Heitman J."/>
            <person name="Henrissat B."/>
            <person name="Iturriaga E.A."/>
            <person name="Lang B.F."/>
            <person name="Lavin J.L."/>
            <person name="Lee S."/>
            <person name="Li W."/>
            <person name="Lindquist E."/>
            <person name="Lopez-Garcia S."/>
            <person name="Luque E.M."/>
            <person name="Marcos A.T."/>
            <person name="Martin J."/>
            <person name="Mccluskey K."/>
            <person name="Medina H.R."/>
            <person name="Miralles-Duran A."/>
            <person name="Miyazaki A."/>
            <person name="Munoz-Torres E."/>
            <person name="Oguiza J.A."/>
            <person name="Ohm R."/>
            <person name="Olmedo M."/>
            <person name="Orejas M."/>
            <person name="Ortiz-Castellanos L."/>
            <person name="Pisabarro A.G."/>
            <person name="Rodriguez-Romero J."/>
            <person name="Ruiz-Herrera J."/>
            <person name="Ruiz-Vazquez R."/>
            <person name="Sanz C."/>
            <person name="Schackwitz W."/>
            <person name="Schmutz J."/>
            <person name="Shahriari M."/>
            <person name="Shelest E."/>
            <person name="Silva-Franco F."/>
            <person name="Soanes D."/>
            <person name="Syed K."/>
            <person name="Tagua V.G."/>
            <person name="Talbot N.J."/>
            <person name="Thon M."/>
            <person name="De Vries R.P."/>
            <person name="Wiebenga A."/>
            <person name="Yadav J.S."/>
            <person name="Braun E.L."/>
            <person name="Baker S."/>
            <person name="Garre V."/>
            <person name="Horwitz B."/>
            <person name="Torres-Martinez S."/>
            <person name="Idnurm A."/>
            <person name="Herrera-Estrella A."/>
            <person name="Gabaldon T."/>
            <person name="Grigoriev I.V."/>
        </authorList>
    </citation>
    <scope>NUCLEOTIDE SEQUENCE [LARGE SCALE GENOMIC DNA]</scope>
    <source>
        <strain evidence="7 8">CBS 277.49</strain>
    </source>
</reference>
<dbReference type="STRING" id="747725.A0A168HD42"/>
<evidence type="ECO:0000256" key="5">
    <source>
        <dbReference type="ARBA" id="ARBA00023295"/>
    </source>
</evidence>
<dbReference type="Pfam" id="PF26410">
    <property type="entry name" value="GH5_mannosidase"/>
    <property type="match status" value="1"/>
</dbReference>
<dbReference type="GO" id="GO:0016985">
    <property type="term" value="F:mannan endo-1,4-beta-mannosidase activity"/>
    <property type="evidence" value="ECO:0007669"/>
    <property type="project" value="UniProtKB-EC"/>
</dbReference>
<gene>
    <name evidence="7" type="ORF">MUCCIDRAFT_75195</name>
</gene>
<accession>A0A168HD42</accession>
<dbReference type="AlphaFoldDB" id="A0A168HD42"/>
<keyword evidence="8" id="KW-1185">Reference proteome</keyword>
<proteinExistence type="inferred from homology"/>
<organism evidence="7 8">
    <name type="scientific">Mucor lusitanicus CBS 277.49</name>
    <dbReference type="NCBI Taxonomy" id="747725"/>
    <lineage>
        <taxon>Eukaryota</taxon>
        <taxon>Fungi</taxon>
        <taxon>Fungi incertae sedis</taxon>
        <taxon>Mucoromycota</taxon>
        <taxon>Mucoromycotina</taxon>
        <taxon>Mucoromycetes</taxon>
        <taxon>Mucorales</taxon>
        <taxon>Mucorineae</taxon>
        <taxon>Mucoraceae</taxon>
        <taxon>Mucor</taxon>
    </lineage>
</organism>
<comment type="caution">
    <text evidence="7">The sequence shown here is derived from an EMBL/GenBank/DDBJ whole genome shotgun (WGS) entry which is preliminary data.</text>
</comment>
<dbReference type="PANTHER" id="PTHR31451:SF40">
    <property type="entry name" value="GLYCOSIDE HYDROLASE FAMILY 5 DOMAIN-CONTAINING PROTEIN"/>
    <property type="match status" value="1"/>
</dbReference>
<evidence type="ECO:0000256" key="2">
    <source>
        <dbReference type="ARBA" id="ARBA00005641"/>
    </source>
</evidence>